<evidence type="ECO:0000313" key="10">
    <source>
        <dbReference type="EMBL" id="GAA0404475.1"/>
    </source>
</evidence>
<dbReference type="Gene3D" id="2.60.40.1180">
    <property type="entry name" value="Golgi alpha-mannosidase II"/>
    <property type="match status" value="1"/>
</dbReference>
<dbReference type="InterPro" id="IPR013529">
    <property type="entry name" value="Glyco_hydro_42_N"/>
</dbReference>
<feature type="domain" description="Beta-galactosidase trimerisation" evidence="8">
    <location>
        <begin position="397"/>
        <end position="607"/>
    </location>
</feature>
<protein>
    <recommendedName>
        <fullName evidence="3 6">Beta-galactosidase</fullName>
        <shortName evidence="6">Beta-gal</shortName>
        <ecNumber evidence="3 6">3.2.1.23</ecNumber>
    </recommendedName>
</protein>
<feature type="domain" description="Beta-galactosidase C-terminal" evidence="9">
    <location>
        <begin position="616"/>
        <end position="673"/>
    </location>
</feature>
<dbReference type="Gene3D" id="3.20.20.80">
    <property type="entry name" value="Glycosidases"/>
    <property type="match status" value="1"/>
</dbReference>
<dbReference type="InterPro" id="IPR013739">
    <property type="entry name" value="Beta_galactosidase_C"/>
</dbReference>
<dbReference type="InterPro" id="IPR013738">
    <property type="entry name" value="Beta_galactosidase_Trimer"/>
</dbReference>
<organism evidence="10 11">
    <name type="scientific">Paenibacillus motobuensis</name>
    <dbReference type="NCBI Taxonomy" id="295324"/>
    <lineage>
        <taxon>Bacteria</taxon>
        <taxon>Bacillati</taxon>
        <taxon>Bacillota</taxon>
        <taxon>Bacilli</taxon>
        <taxon>Bacillales</taxon>
        <taxon>Paenibacillaceae</taxon>
        <taxon>Paenibacillus</taxon>
    </lineage>
</organism>
<dbReference type="Proteomes" id="UP001500340">
    <property type="component" value="Unassembled WGS sequence"/>
</dbReference>
<keyword evidence="11" id="KW-1185">Reference proteome</keyword>
<dbReference type="PANTHER" id="PTHR36447:SF1">
    <property type="entry name" value="BETA-GALACTOSIDASE GANA"/>
    <property type="match status" value="1"/>
</dbReference>
<feature type="domain" description="Glycoside hydrolase family 42 N-terminal" evidence="7">
    <location>
        <begin position="14"/>
        <end position="384"/>
    </location>
</feature>
<evidence type="ECO:0000256" key="5">
    <source>
        <dbReference type="ARBA" id="ARBA00023295"/>
    </source>
</evidence>
<dbReference type="PANTHER" id="PTHR36447">
    <property type="entry name" value="BETA-GALACTOSIDASE GANA"/>
    <property type="match status" value="1"/>
</dbReference>
<dbReference type="CDD" id="cd03143">
    <property type="entry name" value="A4_beta-galactosidase_middle_domain"/>
    <property type="match status" value="1"/>
</dbReference>
<dbReference type="PIRSF" id="PIRSF001084">
    <property type="entry name" value="B-galactosidase"/>
    <property type="match status" value="1"/>
</dbReference>
<name>A0ABN0YPS9_9BACL</name>
<dbReference type="SUPFAM" id="SSF52317">
    <property type="entry name" value="Class I glutamine amidotransferase-like"/>
    <property type="match status" value="1"/>
</dbReference>
<evidence type="ECO:0000259" key="9">
    <source>
        <dbReference type="Pfam" id="PF08533"/>
    </source>
</evidence>
<dbReference type="EMBL" id="BAAACX010000017">
    <property type="protein sequence ID" value="GAA0404475.1"/>
    <property type="molecule type" value="Genomic_DNA"/>
</dbReference>
<dbReference type="Pfam" id="PF02449">
    <property type="entry name" value="Glyco_hydro_42"/>
    <property type="match status" value="1"/>
</dbReference>
<dbReference type="SUPFAM" id="SSF51445">
    <property type="entry name" value="(Trans)glycosidases"/>
    <property type="match status" value="1"/>
</dbReference>
<sequence>MINNKLPKIWYGGDYNPEQWDPETWKEDERMFKLAGIDVATINVFSWAMLQPDEITYDFSALDATIDRLYKSGVYVCLATSTAAHPAWMAKKYPDVTRVDVQGRKRSFGGRHNSCPNSPSYRKYAALMAGKLAERYKDHPGLLVWHVSNEYGGYCYCDNCAKAFRVWLKERYGTMDRLNHAWNTRFWGHTFYDWDEVVPPNELSEEWDGNRTNFQGISLDYRRFQSDSLLDAYRLEYEEIKKYTQDIPVTTNMMGLYPELDYFKWAEYLDVISWDNYPALDTPVSYTAMTHDLMRGLKSGQPFMLMEQTPSQQNWQAYNSLKRPGVMRLWSYQAVAHGADTVMFFQLRRSIGACEKYHGAVIEHVGHEHTRVFRECSELGQELHVLSDKLLDARAHAKVAILFDWENRWAVGLSSGPSVALDYVKEVHKYYDALFEMNIEVDMAGVNEDLSKYDIVIAPVMYMVKEDFAKKIEDYVAAGGTFVTTFFSGIVNENDLVTLGGYPGELRPLLGIWAEEIDALFPDQHNQIVMKQTWGELQGEYECGLLCDLIHSEGAEVLAEYGSDFYQGMPVLTVNKYGKGKAYYVASSPEAAFLKGFLANLCAEKNIEPLLNAPAGVEITRRVKDGTSYLFLLNHNASDVEVDLGNKEAVDLLTTERVSGRIVVPGRGVRILEQH</sequence>
<reference evidence="10 11" key="1">
    <citation type="journal article" date="2019" name="Int. J. Syst. Evol. Microbiol.">
        <title>The Global Catalogue of Microorganisms (GCM) 10K type strain sequencing project: providing services to taxonomists for standard genome sequencing and annotation.</title>
        <authorList>
            <consortium name="The Broad Institute Genomics Platform"/>
            <consortium name="The Broad Institute Genome Sequencing Center for Infectious Disease"/>
            <person name="Wu L."/>
            <person name="Ma J."/>
        </authorList>
    </citation>
    <scope>NUCLEOTIDE SEQUENCE [LARGE SCALE GENOMIC DNA]</scope>
    <source>
        <strain evidence="10 11">JCM 12774</strain>
    </source>
</reference>
<comment type="catalytic activity">
    <reaction evidence="1 6">
        <text>Hydrolysis of terminal non-reducing beta-D-galactose residues in beta-D-galactosides.</text>
        <dbReference type="EC" id="3.2.1.23"/>
    </reaction>
</comment>
<keyword evidence="4 6" id="KW-0378">Hydrolase</keyword>
<accession>A0ABN0YPS9</accession>
<dbReference type="RefSeq" id="WP_343863907.1">
    <property type="nucleotide sequence ID" value="NZ_BAAACX010000017.1"/>
</dbReference>
<dbReference type="InterPro" id="IPR003476">
    <property type="entry name" value="Glyco_hydro_42"/>
</dbReference>
<evidence type="ECO:0000256" key="3">
    <source>
        <dbReference type="ARBA" id="ARBA00012756"/>
    </source>
</evidence>
<proteinExistence type="inferred from homology"/>
<keyword evidence="5 6" id="KW-0326">Glycosidase</keyword>
<evidence type="ECO:0000256" key="6">
    <source>
        <dbReference type="PIRNR" id="PIRNR001084"/>
    </source>
</evidence>
<evidence type="ECO:0000256" key="1">
    <source>
        <dbReference type="ARBA" id="ARBA00001412"/>
    </source>
</evidence>
<evidence type="ECO:0000256" key="2">
    <source>
        <dbReference type="ARBA" id="ARBA00005940"/>
    </source>
</evidence>
<dbReference type="InterPro" id="IPR029062">
    <property type="entry name" value="Class_I_gatase-like"/>
</dbReference>
<gene>
    <name evidence="10" type="ORF">GCM10008933_38570</name>
</gene>
<dbReference type="Gene3D" id="3.40.50.880">
    <property type="match status" value="1"/>
</dbReference>
<evidence type="ECO:0000313" key="11">
    <source>
        <dbReference type="Proteomes" id="UP001500340"/>
    </source>
</evidence>
<evidence type="ECO:0000259" key="8">
    <source>
        <dbReference type="Pfam" id="PF08532"/>
    </source>
</evidence>
<comment type="similarity">
    <text evidence="2 6">Belongs to the glycosyl hydrolase 42 family.</text>
</comment>
<dbReference type="Pfam" id="PF08532">
    <property type="entry name" value="Glyco_hydro_42M"/>
    <property type="match status" value="1"/>
</dbReference>
<evidence type="ECO:0000259" key="7">
    <source>
        <dbReference type="Pfam" id="PF02449"/>
    </source>
</evidence>
<comment type="caution">
    <text evidence="10">The sequence shown here is derived from an EMBL/GenBank/DDBJ whole genome shotgun (WGS) entry which is preliminary data.</text>
</comment>
<dbReference type="InterPro" id="IPR013780">
    <property type="entry name" value="Glyco_hydro_b"/>
</dbReference>
<dbReference type="InterPro" id="IPR017853">
    <property type="entry name" value="GH"/>
</dbReference>
<dbReference type="EC" id="3.2.1.23" evidence="3 6"/>
<evidence type="ECO:0000256" key="4">
    <source>
        <dbReference type="ARBA" id="ARBA00022801"/>
    </source>
</evidence>
<dbReference type="Pfam" id="PF08533">
    <property type="entry name" value="Glyco_hydro_42C"/>
    <property type="match status" value="1"/>
</dbReference>